<keyword evidence="4" id="KW-0808">Transferase</keyword>
<feature type="compositionally biased region" description="Basic and acidic residues" evidence="9">
    <location>
        <begin position="8"/>
        <end position="20"/>
    </location>
</feature>
<evidence type="ECO:0000256" key="6">
    <source>
        <dbReference type="ARBA" id="ARBA00022777"/>
    </source>
</evidence>
<gene>
    <name evidence="12" type="ORF">EXU48_08530</name>
</gene>
<dbReference type="InterPro" id="IPR036890">
    <property type="entry name" value="HATPase_C_sf"/>
</dbReference>
<dbReference type="SUPFAM" id="SSF55874">
    <property type="entry name" value="ATPase domain of HSP90 chaperone/DNA topoisomerase II/histidine kinase"/>
    <property type="match status" value="1"/>
</dbReference>
<protein>
    <recommendedName>
        <fullName evidence="2">histidine kinase</fullName>
        <ecNumber evidence="2">2.7.13.3</ecNumber>
    </recommendedName>
</protein>
<accession>A0ABY2E4L7</accession>
<feature type="domain" description="Signal transduction histidine kinase subgroup 3 dimerisation and phosphoacceptor" evidence="11">
    <location>
        <begin position="263"/>
        <end position="333"/>
    </location>
</feature>
<feature type="region of interest" description="Disordered" evidence="9">
    <location>
        <begin position="1"/>
        <end position="60"/>
    </location>
</feature>
<evidence type="ECO:0000313" key="12">
    <source>
        <dbReference type="EMBL" id="TDE94831.1"/>
    </source>
</evidence>
<dbReference type="PANTHER" id="PTHR24421">
    <property type="entry name" value="NITRATE/NITRITE SENSOR PROTEIN NARX-RELATED"/>
    <property type="match status" value="1"/>
</dbReference>
<evidence type="ECO:0000256" key="1">
    <source>
        <dbReference type="ARBA" id="ARBA00000085"/>
    </source>
</evidence>
<feature type="transmembrane region" description="Helical" evidence="10">
    <location>
        <begin position="106"/>
        <end position="128"/>
    </location>
</feature>
<evidence type="ECO:0000256" key="8">
    <source>
        <dbReference type="ARBA" id="ARBA00023012"/>
    </source>
</evidence>
<evidence type="ECO:0000256" key="5">
    <source>
        <dbReference type="ARBA" id="ARBA00022741"/>
    </source>
</evidence>
<evidence type="ECO:0000256" key="9">
    <source>
        <dbReference type="SAM" id="MobiDB-lite"/>
    </source>
</evidence>
<dbReference type="Gene3D" id="3.30.565.10">
    <property type="entry name" value="Histidine kinase-like ATPase, C-terminal domain"/>
    <property type="match status" value="1"/>
</dbReference>
<evidence type="ECO:0000256" key="10">
    <source>
        <dbReference type="SAM" id="Phobius"/>
    </source>
</evidence>
<keyword evidence="10" id="KW-0812">Transmembrane</keyword>
<keyword evidence="7" id="KW-0067">ATP-binding</keyword>
<organism evidence="12 13">
    <name type="scientific">Occultella glacieicola</name>
    <dbReference type="NCBI Taxonomy" id="2518684"/>
    <lineage>
        <taxon>Bacteria</taxon>
        <taxon>Bacillati</taxon>
        <taxon>Actinomycetota</taxon>
        <taxon>Actinomycetes</taxon>
        <taxon>Micrococcales</taxon>
        <taxon>Ruaniaceae</taxon>
        <taxon>Occultella</taxon>
    </lineage>
</organism>
<evidence type="ECO:0000313" key="13">
    <source>
        <dbReference type="Proteomes" id="UP000504882"/>
    </source>
</evidence>
<dbReference type="Pfam" id="PF07730">
    <property type="entry name" value="HisKA_3"/>
    <property type="match status" value="1"/>
</dbReference>
<keyword evidence="13" id="KW-1185">Reference proteome</keyword>
<feature type="transmembrane region" description="Helical" evidence="10">
    <location>
        <begin position="209"/>
        <end position="235"/>
    </location>
</feature>
<keyword evidence="6 12" id="KW-0418">Kinase</keyword>
<keyword evidence="3" id="KW-0597">Phosphoprotein</keyword>
<dbReference type="GO" id="GO:0016301">
    <property type="term" value="F:kinase activity"/>
    <property type="evidence" value="ECO:0007669"/>
    <property type="project" value="UniProtKB-KW"/>
</dbReference>
<comment type="catalytic activity">
    <reaction evidence="1">
        <text>ATP + protein L-histidine = ADP + protein N-phospho-L-histidine.</text>
        <dbReference type="EC" id="2.7.13.3"/>
    </reaction>
</comment>
<evidence type="ECO:0000256" key="2">
    <source>
        <dbReference type="ARBA" id="ARBA00012438"/>
    </source>
</evidence>
<name>A0ABY2E4L7_9MICO</name>
<reference evidence="12 13" key="1">
    <citation type="submission" date="2019-03" db="EMBL/GenBank/DDBJ databases">
        <title>Genomic features of bacteria from cold environments.</title>
        <authorList>
            <person name="Shen L."/>
        </authorList>
    </citation>
    <scope>NUCLEOTIDE SEQUENCE [LARGE SCALE GENOMIC DNA]</scope>
    <source>
        <strain evidence="13">T3246-1</strain>
    </source>
</reference>
<evidence type="ECO:0000259" key="11">
    <source>
        <dbReference type="Pfam" id="PF07730"/>
    </source>
</evidence>
<proteinExistence type="predicted"/>
<comment type="caution">
    <text evidence="12">The sequence shown here is derived from an EMBL/GenBank/DDBJ whole genome shotgun (WGS) entry which is preliminary data.</text>
</comment>
<dbReference type="InterPro" id="IPR050482">
    <property type="entry name" value="Sensor_HK_TwoCompSys"/>
</dbReference>
<dbReference type="Gene3D" id="1.20.5.1930">
    <property type="match status" value="1"/>
</dbReference>
<sequence length="484" mass="50447">MTSSVAMDDGRTQRRFEHARGNQRLPVEASPDPPGTRSRSTPPSRGGGGARSGPARLGHMGHVRRLAETTARRAVFCVIGGLMFGAYAVLVTGFAQMLADPSVPPVIIWILVALAGAIALSPPVLLGVRTLEIQAVRAFLDVDLPVPVGRVSGEARWRGALWYTAHLLIGAAATMALLTAVPLGVVLVLRTSATGLVMNRMIGSFAGLPWPLAVLLGLVLIAAAGAAFLVGGALLRLLAPRLLGPSAAERIAALERQARTQAERNRLARDLHDSVGHALTITTLQAAAAARALDRDPAGGTDVARTALSAIEETGRAAVADLDRVLGLLRTDAEPNRGRVPVPRLTGPTGAADLVERARATGRDVRLDLPRPVGPIPLVIDREAYAIVREGLTNALRHGADPVTIGVTRGPAHLRIVVTNAMSTGPGTDGGATTGGRGLAGLREGLTLVGGDLRAGTFEDAGRPIWRLIAELPLTDPTEEPESD</sequence>
<dbReference type="Proteomes" id="UP000504882">
    <property type="component" value="Unassembled WGS sequence"/>
</dbReference>
<keyword evidence="8" id="KW-0902">Two-component regulatory system</keyword>
<feature type="transmembrane region" description="Helical" evidence="10">
    <location>
        <begin position="74"/>
        <end position="94"/>
    </location>
</feature>
<keyword evidence="10" id="KW-1133">Transmembrane helix</keyword>
<dbReference type="EC" id="2.7.13.3" evidence="2"/>
<keyword evidence="5" id="KW-0547">Nucleotide-binding</keyword>
<dbReference type="PANTHER" id="PTHR24421:SF10">
    <property type="entry name" value="NITRATE_NITRITE SENSOR PROTEIN NARQ"/>
    <property type="match status" value="1"/>
</dbReference>
<feature type="transmembrane region" description="Helical" evidence="10">
    <location>
        <begin position="160"/>
        <end position="189"/>
    </location>
</feature>
<feature type="compositionally biased region" description="Low complexity" evidence="9">
    <location>
        <begin position="35"/>
        <end position="44"/>
    </location>
</feature>
<evidence type="ECO:0000256" key="7">
    <source>
        <dbReference type="ARBA" id="ARBA00022840"/>
    </source>
</evidence>
<evidence type="ECO:0000256" key="3">
    <source>
        <dbReference type="ARBA" id="ARBA00022553"/>
    </source>
</evidence>
<dbReference type="InterPro" id="IPR011712">
    <property type="entry name" value="Sig_transdc_His_kin_sub3_dim/P"/>
</dbReference>
<evidence type="ECO:0000256" key="4">
    <source>
        <dbReference type="ARBA" id="ARBA00022679"/>
    </source>
</evidence>
<dbReference type="EMBL" id="SMNA01000004">
    <property type="protein sequence ID" value="TDE94831.1"/>
    <property type="molecule type" value="Genomic_DNA"/>
</dbReference>
<keyword evidence="10" id="KW-0472">Membrane</keyword>